<dbReference type="GO" id="GO:0006508">
    <property type="term" value="P:proteolysis"/>
    <property type="evidence" value="ECO:0007669"/>
    <property type="project" value="UniProtKB-KW"/>
</dbReference>
<evidence type="ECO:0000256" key="2">
    <source>
        <dbReference type="ARBA" id="ARBA00009085"/>
    </source>
</evidence>
<reference evidence="11" key="1">
    <citation type="journal article" date="2020" name="Stud. Mycol.">
        <title>101 Dothideomycetes genomes: a test case for predicting lifestyles and emergence of pathogens.</title>
        <authorList>
            <person name="Haridas S."/>
            <person name="Albert R."/>
            <person name="Binder M."/>
            <person name="Bloem J."/>
            <person name="Labutti K."/>
            <person name="Salamov A."/>
            <person name="Andreopoulos B."/>
            <person name="Baker S."/>
            <person name="Barry K."/>
            <person name="Bills G."/>
            <person name="Bluhm B."/>
            <person name="Cannon C."/>
            <person name="Castanera R."/>
            <person name="Culley D."/>
            <person name="Daum C."/>
            <person name="Ezra D."/>
            <person name="Gonzalez J."/>
            <person name="Henrissat B."/>
            <person name="Kuo A."/>
            <person name="Liang C."/>
            <person name="Lipzen A."/>
            <person name="Lutzoni F."/>
            <person name="Magnuson J."/>
            <person name="Mondo S."/>
            <person name="Nolan M."/>
            <person name="Ohm R."/>
            <person name="Pangilinan J."/>
            <person name="Park H.-J."/>
            <person name="Ramirez L."/>
            <person name="Alfaro M."/>
            <person name="Sun H."/>
            <person name="Tritt A."/>
            <person name="Yoshinaga Y."/>
            <person name="Zwiers L.-H."/>
            <person name="Turgeon B."/>
            <person name="Goodwin S."/>
            <person name="Spatafora J."/>
            <person name="Crous P."/>
            <person name="Grigoriev I."/>
        </authorList>
    </citation>
    <scope>NUCLEOTIDE SEQUENCE</scope>
    <source>
        <strain evidence="11">CBS 130266</strain>
    </source>
</reference>
<evidence type="ECO:0000259" key="10">
    <source>
        <dbReference type="PROSITE" id="PS50235"/>
    </source>
</evidence>
<evidence type="ECO:0000256" key="8">
    <source>
        <dbReference type="SAM" id="MobiDB-lite"/>
    </source>
</evidence>
<dbReference type="InterPro" id="IPR028889">
    <property type="entry name" value="USP"/>
</dbReference>
<comment type="similarity">
    <text evidence="2">Belongs to the peptidase C19 family.</text>
</comment>
<keyword evidence="5" id="KW-0833">Ubl conjugation pathway</keyword>
<evidence type="ECO:0000256" key="6">
    <source>
        <dbReference type="ARBA" id="ARBA00022801"/>
    </source>
</evidence>
<keyword evidence="12" id="KW-1185">Reference proteome</keyword>
<proteinExistence type="inferred from homology"/>
<dbReference type="EMBL" id="MU007068">
    <property type="protein sequence ID" value="KAF2425715.1"/>
    <property type="molecule type" value="Genomic_DNA"/>
</dbReference>
<evidence type="ECO:0000256" key="4">
    <source>
        <dbReference type="ARBA" id="ARBA00022670"/>
    </source>
</evidence>
<feature type="compositionally biased region" description="Polar residues" evidence="8">
    <location>
        <begin position="625"/>
        <end position="635"/>
    </location>
</feature>
<dbReference type="Gene3D" id="3.90.70.10">
    <property type="entry name" value="Cysteine proteinases"/>
    <property type="match status" value="1"/>
</dbReference>
<keyword evidence="7" id="KW-0788">Thiol protease</keyword>
<feature type="transmembrane region" description="Helical" evidence="9">
    <location>
        <begin position="31"/>
        <end position="54"/>
    </location>
</feature>
<evidence type="ECO:0000313" key="11">
    <source>
        <dbReference type="EMBL" id="KAF2425715.1"/>
    </source>
</evidence>
<evidence type="ECO:0000256" key="5">
    <source>
        <dbReference type="ARBA" id="ARBA00022786"/>
    </source>
</evidence>
<protein>
    <recommendedName>
        <fullName evidence="3">ubiquitinyl hydrolase 1</fullName>
        <ecNumber evidence="3">3.4.19.12</ecNumber>
    </recommendedName>
</protein>
<dbReference type="GO" id="GO:0016579">
    <property type="term" value="P:protein deubiquitination"/>
    <property type="evidence" value="ECO:0007669"/>
    <property type="project" value="InterPro"/>
</dbReference>
<keyword evidence="6" id="KW-0378">Hydrolase</keyword>
<dbReference type="PANTHER" id="PTHR24006">
    <property type="entry name" value="UBIQUITIN CARBOXYL-TERMINAL HYDROLASE"/>
    <property type="match status" value="1"/>
</dbReference>
<dbReference type="EC" id="3.4.19.12" evidence="3"/>
<accession>A0A9P4TW18</accession>
<evidence type="ECO:0000256" key="1">
    <source>
        <dbReference type="ARBA" id="ARBA00000707"/>
    </source>
</evidence>
<keyword evidence="4" id="KW-0645">Protease</keyword>
<dbReference type="Pfam" id="PF00443">
    <property type="entry name" value="UCH"/>
    <property type="match status" value="1"/>
</dbReference>
<evidence type="ECO:0000256" key="7">
    <source>
        <dbReference type="ARBA" id="ARBA00022807"/>
    </source>
</evidence>
<dbReference type="PROSITE" id="PS00973">
    <property type="entry name" value="USP_2"/>
    <property type="match status" value="1"/>
</dbReference>
<feature type="domain" description="USP" evidence="10">
    <location>
        <begin position="129"/>
        <end position="542"/>
    </location>
</feature>
<keyword evidence="9" id="KW-1133">Transmembrane helix</keyword>
<feature type="region of interest" description="Disordered" evidence="8">
    <location>
        <begin position="667"/>
        <end position="691"/>
    </location>
</feature>
<sequence length="691" mass="76324">MNDKATFYAQFEQANTHHSHWRQQRLREGGYSWSTSSVLLTLVTVLATLFYAGILQPYLDKSLNTAFVLAMRTSAWMGRISGGSNMDGGALKTVFGLDSGSLRSLGTGSATMRGLGNMLLKNTTSLIPPGLGNMSNSCYQNSIIQGLASLPSLPNFLARVKAQQDAAKSTNSALLETLHNLNDPESNGRHFWLPDKLKSMSTWQQQDAQEYYSKILDQLDREAEQSLRIVESVKYGLKEGAHTAEDVKSAALAEALRNPLEGMLAQRVGCTNCGYSEGLSLIPFNCLTVPLGNQYLYDARDCLDEYTKLEQIEGVECPKCTLLRAQKSLAGMSAKQLPEEILHSVQDRLRIVEEALQDEEFSDNTIIKKCQVPKKQWVSSTKSKQAIIARPPKSLAIHFNRSLFNEITGAQTKNNADVQFALGLDLDSWCLGTTENWSMDPTRSMLPAEDVEDDVSSNKYELRAVVTHSGRHENGHYVCYRKRLHPGDIPISEETEEDLVSKEEESKTKEAWWRLSDEDVHIVTEDTVLRQGNVFMLFYEKIKTATAIPAELSSSAGAAEASTAVDTFVDASETQQSDYNSPDYGNIDEFSELVDDLNITPETELAVAYPNLPQPSFEESDRSVTVDSSEADDSSITSFTDELDTIQSSTGILVPPNITPNQRIMMRTSGLGSSSSPEDPLKSPGARMLTI</sequence>
<dbReference type="GO" id="GO:0005829">
    <property type="term" value="C:cytosol"/>
    <property type="evidence" value="ECO:0007669"/>
    <property type="project" value="TreeGrafter"/>
</dbReference>
<dbReference type="OrthoDB" id="2020758at2759"/>
<dbReference type="SUPFAM" id="SSF54001">
    <property type="entry name" value="Cysteine proteinases"/>
    <property type="match status" value="1"/>
</dbReference>
<dbReference type="AlphaFoldDB" id="A0A9P4TW18"/>
<keyword evidence="9" id="KW-0472">Membrane</keyword>
<feature type="region of interest" description="Disordered" evidence="8">
    <location>
        <begin position="612"/>
        <end position="635"/>
    </location>
</feature>
<gene>
    <name evidence="11" type="ORF">EJ08DRAFT_652019</name>
</gene>
<comment type="catalytic activity">
    <reaction evidence="1">
        <text>Thiol-dependent hydrolysis of ester, thioester, amide, peptide and isopeptide bonds formed by the C-terminal Gly of ubiquitin (a 76-residue protein attached to proteins as an intracellular targeting signal).</text>
        <dbReference type="EC" id="3.4.19.12"/>
    </reaction>
</comment>
<dbReference type="PROSITE" id="PS50235">
    <property type="entry name" value="USP_3"/>
    <property type="match status" value="1"/>
</dbReference>
<dbReference type="CDD" id="cd02662">
    <property type="entry name" value="Peptidase_C19F"/>
    <property type="match status" value="1"/>
</dbReference>
<evidence type="ECO:0000256" key="9">
    <source>
        <dbReference type="SAM" id="Phobius"/>
    </source>
</evidence>
<organism evidence="11 12">
    <name type="scientific">Tothia fuscella</name>
    <dbReference type="NCBI Taxonomy" id="1048955"/>
    <lineage>
        <taxon>Eukaryota</taxon>
        <taxon>Fungi</taxon>
        <taxon>Dikarya</taxon>
        <taxon>Ascomycota</taxon>
        <taxon>Pezizomycotina</taxon>
        <taxon>Dothideomycetes</taxon>
        <taxon>Pleosporomycetidae</taxon>
        <taxon>Venturiales</taxon>
        <taxon>Cylindrosympodiaceae</taxon>
        <taxon>Tothia</taxon>
    </lineage>
</organism>
<dbReference type="GO" id="GO:0005634">
    <property type="term" value="C:nucleus"/>
    <property type="evidence" value="ECO:0007669"/>
    <property type="project" value="TreeGrafter"/>
</dbReference>
<dbReference type="InterPro" id="IPR018200">
    <property type="entry name" value="USP_CS"/>
</dbReference>
<dbReference type="GO" id="GO:0004843">
    <property type="term" value="F:cysteine-type deubiquitinase activity"/>
    <property type="evidence" value="ECO:0007669"/>
    <property type="project" value="UniProtKB-EC"/>
</dbReference>
<comment type="caution">
    <text evidence="11">The sequence shown here is derived from an EMBL/GenBank/DDBJ whole genome shotgun (WGS) entry which is preliminary data.</text>
</comment>
<evidence type="ECO:0000313" key="12">
    <source>
        <dbReference type="Proteomes" id="UP000800235"/>
    </source>
</evidence>
<evidence type="ECO:0000256" key="3">
    <source>
        <dbReference type="ARBA" id="ARBA00012759"/>
    </source>
</evidence>
<dbReference type="InterPro" id="IPR038765">
    <property type="entry name" value="Papain-like_cys_pep_sf"/>
</dbReference>
<name>A0A9P4TW18_9PEZI</name>
<keyword evidence="9" id="KW-0812">Transmembrane</keyword>
<dbReference type="InterPro" id="IPR001394">
    <property type="entry name" value="Peptidase_C19_UCH"/>
</dbReference>
<dbReference type="Proteomes" id="UP000800235">
    <property type="component" value="Unassembled WGS sequence"/>
</dbReference>
<dbReference type="PANTHER" id="PTHR24006:SF888">
    <property type="entry name" value="UBIQUITIN CARBOXYL-TERMINAL HYDROLASE 30"/>
    <property type="match status" value="1"/>
</dbReference>
<dbReference type="InterPro" id="IPR050164">
    <property type="entry name" value="Peptidase_C19"/>
</dbReference>